<accession>A0ABW4ADV2</accession>
<organism evidence="2 3">
    <name type="scientific">Actinoplanes sichuanensis</name>
    <dbReference type="NCBI Taxonomy" id="512349"/>
    <lineage>
        <taxon>Bacteria</taxon>
        <taxon>Bacillati</taxon>
        <taxon>Actinomycetota</taxon>
        <taxon>Actinomycetes</taxon>
        <taxon>Micromonosporales</taxon>
        <taxon>Micromonosporaceae</taxon>
        <taxon>Actinoplanes</taxon>
    </lineage>
</organism>
<keyword evidence="1" id="KW-0472">Membrane</keyword>
<dbReference type="SUPFAM" id="SSF57938">
    <property type="entry name" value="DnaJ/Hsp40 cysteine-rich domain"/>
    <property type="match status" value="1"/>
</dbReference>
<gene>
    <name evidence="2" type="ORF">ACFQ5G_26225</name>
</gene>
<name>A0ABW4ADV2_9ACTN</name>
<keyword evidence="1" id="KW-1133">Transmembrane helix</keyword>
<feature type="transmembrane region" description="Helical" evidence="1">
    <location>
        <begin position="6"/>
        <end position="26"/>
    </location>
</feature>
<proteinExistence type="predicted"/>
<keyword evidence="3" id="KW-1185">Reference proteome</keyword>
<dbReference type="RefSeq" id="WP_317788309.1">
    <property type="nucleotide sequence ID" value="NZ_AP028461.1"/>
</dbReference>
<dbReference type="EMBL" id="JBHTMK010000037">
    <property type="protein sequence ID" value="MFD1368857.1"/>
    <property type="molecule type" value="Genomic_DNA"/>
</dbReference>
<evidence type="ECO:0000256" key="1">
    <source>
        <dbReference type="SAM" id="Phobius"/>
    </source>
</evidence>
<sequence>MEWVLLAVVVLVLIGVVAVLVGVTRVGRWLIHMFGRTFGIGRRGWSVPRPHPRCLRCRGTGWLNREPERTFNFTGDGFEDRHSPATVCPDCGGTGRVDTIGS</sequence>
<evidence type="ECO:0008006" key="4">
    <source>
        <dbReference type="Google" id="ProtNLM"/>
    </source>
</evidence>
<keyword evidence="1" id="KW-0812">Transmembrane</keyword>
<reference evidence="3" key="1">
    <citation type="journal article" date="2019" name="Int. J. Syst. Evol. Microbiol.">
        <title>The Global Catalogue of Microorganisms (GCM) 10K type strain sequencing project: providing services to taxonomists for standard genome sequencing and annotation.</title>
        <authorList>
            <consortium name="The Broad Institute Genomics Platform"/>
            <consortium name="The Broad Institute Genome Sequencing Center for Infectious Disease"/>
            <person name="Wu L."/>
            <person name="Ma J."/>
        </authorList>
    </citation>
    <scope>NUCLEOTIDE SEQUENCE [LARGE SCALE GENOMIC DNA]</scope>
    <source>
        <strain evidence="3">CCM 7526</strain>
    </source>
</reference>
<dbReference type="Proteomes" id="UP001597183">
    <property type="component" value="Unassembled WGS sequence"/>
</dbReference>
<comment type="caution">
    <text evidence="2">The sequence shown here is derived from an EMBL/GenBank/DDBJ whole genome shotgun (WGS) entry which is preliminary data.</text>
</comment>
<dbReference type="InterPro" id="IPR036410">
    <property type="entry name" value="HSP_DnaJ_Cys-rich_dom_sf"/>
</dbReference>
<protein>
    <recommendedName>
        <fullName evidence="4">Molecular chaperone DnaJ</fullName>
    </recommendedName>
</protein>
<evidence type="ECO:0000313" key="2">
    <source>
        <dbReference type="EMBL" id="MFD1368857.1"/>
    </source>
</evidence>
<evidence type="ECO:0000313" key="3">
    <source>
        <dbReference type="Proteomes" id="UP001597183"/>
    </source>
</evidence>